<evidence type="ECO:0000313" key="5">
    <source>
        <dbReference type="Proteomes" id="UP000001449"/>
    </source>
</evidence>
<dbReference type="Pfam" id="PF01565">
    <property type="entry name" value="FAD_binding_4"/>
    <property type="match status" value="1"/>
</dbReference>
<dbReference type="PIRSF" id="PIRSF000136">
    <property type="entry name" value="LGO_GLO"/>
    <property type="match status" value="1"/>
</dbReference>
<dbReference type="InterPro" id="IPR007173">
    <property type="entry name" value="ALO_C"/>
</dbReference>
<accession>B8BYV8</accession>
<proteinExistence type="predicted"/>
<dbReference type="Gene3D" id="3.30.43.10">
    <property type="entry name" value="Uridine Diphospho-n-acetylenolpyruvylglucosamine Reductase, domain 2"/>
    <property type="match status" value="1"/>
</dbReference>
<dbReference type="AlphaFoldDB" id="B8BYV8"/>
<organism evidence="4 5">
    <name type="scientific">Thalassiosira pseudonana</name>
    <name type="common">Marine diatom</name>
    <name type="synonym">Cyclotella nana</name>
    <dbReference type="NCBI Taxonomy" id="35128"/>
    <lineage>
        <taxon>Eukaryota</taxon>
        <taxon>Sar</taxon>
        <taxon>Stramenopiles</taxon>
        <taxon>Ochrophyta</taxon>
        <taxon>Bacillariophyta</taxon>
        <taxon>Coscinodiscophyceae</taxon>
        <taxon>Thalassiosirophycidae</taxon>
        <taxon>Thalassiosirales</taxon>
        <taxon>Thalassiosiraceae</taxon>
        <taxon>Thalassiosira</taxon>
    </lineage>
</organism>
<dbReference type="GeneID" id="7452052"/>
<dbReference type="RefSeq" id="XP_002289008.1">
    <property type="nucleotide sequence ID" value="XM_002288972.1"/>
</dbReference>
<dbReference type="PaxDb" id="35128-Thaps268544"/>
<dbReference type="GO" id="GO:0016633">
    <property type="term" value="F:galactonolactone dehydrogenase activity"/>
    <property type="evidence" value="ECO:0007669"/>
    <property type="project" value="UniProtKB-EC"/>
</dbReference>
<dbReference type="GO" id="GO:0003885">
    <property type="term" value="F:D-arabinono-1,4-lactone oxidase activity"/>
    <property type="evidence" value="ECO:0007669"/>
    <property type="project" value="InterPro"/>
</dbReference>
<dbReference type="Gene3D" id="3.30.465.10">
    <property type="match status" value="1"/>
</dbReference>
<dbReference type="EC" id="1.3.2.3" evidence="4"/>
<dbReference type="InParanoid" id="B8BYV8"/>
<gene>
    <name evidence="4" type="ORF">THAPSDRAFT_268544</name>
</gene>
<dbReference type="InterPro" id="IPR006094">
    <property type="entry name" value="Oxid_FAD_bind_N"/>
</dbReference>
<dbReference type="InterPro" id="IPR016166">
    <property type="entry name" value="FAD-bd_PCMH"/>
</dbReference>
<dbReference type="GO" id="GO:0016491">
    <property type="term" value="F:oxidoreductase activity"/>
    <property type="evidence" value="ECO:0000318"/>
    <property type="project" value="GO_Central"/>
</dbReference>
<dbReference type="InterPro" id="IPR010031">
    <property type="entry name" value="FAD_lactone_oxidase-like"/>
</dbReference>
<dbReference type="GO" id="GO:0016020">
    <property type="term" value="C:membrane"/>
    <property type="evidence" value="ECO:0007669"/>
    <property type="project" value="InterPro"/>
</dbReference>
<dbReference type="OMA" id="KQWANEW"/>
<evidence type="ECO:0000259" key="3">
    <source>
        <dbReference type="PROSITE" id="PS51387"/>
    </source>
</evidence>
<dbReference type="InterPro" id="IPR016169">
    <property type="entry name" value="FAD-bd_PCMH_sub2"/>
</dbReference>
<dbReference type="HOGENOM" id="CLU_021072_0_0_1"/>
<dbReference type="eggNOG" id="KOG4730">
    <property type="taxonomic scope" value="Eukaryota"/>
</dbReference>
<dbReference type="STRING" id="35128.B8BYV8"/>
<dbReference type="Pfam" id="PF04030">
    <property type="entry name" value="ALO"/>
    <property type="match status" value="2"/>
</dbReference>
<evidence type="ECO:0000256" key="2">
    <source>
        <dbReference type="SAM" id="MobiDB-lite"/>
    </source>
</evidence>
<dbReference type="PANTHER" id="PTHR43762">
    <property type="entry name" value="L-GULONOLACTONE OXIDASE"/>
    <property type="match status" value="1"/>
</dbReference>
<keyword evidence="5" id="KW-1185">Reference proteome</keyword>
<dbReference type="GO" id="GO:0071949">
    <property type="term" value="F:FAD binding"/>
    <property type="evidence" value="ECO:0007669"/>
    <property type="project" value="InterPro"/>
</dbReference>
<keyword evidence="1 4" id="KW-0560">Oxidoreductase</keyword>
<protein>
    <submittedName>
        <fullName evidence="4">Probable glactonolatone dehydrogenase</fullName>
        <ecNumber evidence="4">1.3.2.3</ecNumber>
    </submittedName>
</protein>
<dbReference type="PANTHER" id="PTHR43762:SF1">
    <property type="entry name" value="D-ARABINONO-1,4-LACTONE OXIDASE"/>
    <property type="match status" value="1"/>
</dbReference>
<reference evidence="4 5" key="2">
    <citation type="journal article" date="2008" name="Nature">
        <title>The Phaeodactylum genome reveals the evolutionary history of diatom genomes.</title>
        <authorList>
            <person name="Bowler C."/>
            <person name="Allen A.E."/>
            <person name="Badger J.H."/>
            <person name="Grimwood J."/>
            <person name="Jabbari K."/>
            <person name="Kuo A."/>
            <person name="Maheswari U."/>
            <person name="Martens C."/>
            <person name="Maumus F."/>
            <person name="Otillar R.P."/>
            <person name="Rayko E."/>
            <person name="Salamov A."/>
            <person name="Vandepoele K."/>
            <person name="Beszteri B."/>
            <person name="Gruber A."/>
            <person name="Heijde M."/>
            <person name="Katinka M."/>
            <person name="Mock T."/>
            <person name="Valentin K."/>
            <person name="Verret F."/>
            <person name="Berges J.A."/>
            <person name="Brownlee C."/>
            <person name="Cadoret J.P."/>
            <person name="Chiovitti A."/>
            <person name="Choi C.J."/>
            <person name="Coesel S."/>
            <person name="De Martino A."/>
            <person name="Detter J.C."/>
            <person name="Durkin C."/>
            <person name="Falciatore A."/>
            <person name="Fournet J."/>
            <person name="Haruta M."/>
            <person name="Huysman M.J."/>
            <person name="Jenkins B.D."/>
            <person name="Jiroutova K."/>
            <person name="Jorgensen R.E."/>
            <person name="Joubert Y."/>
            <person name="Kaplan A."/>
            <person name="Kroger N."/>
            <person name="Kroth P.G."/>
            <person name="La Roche J."/>
            <person name="Lindquist E."/>
            <person name="Lommer M."/>
            <person name="Martin-Jezequel V."/>
            <person name="Lopez P.J."/>
            <person name="Lucas S."/>
            <person name="Mangogna M."/>
            <person name="McGinnis K."/>
            <person name="Medlin L.K."/>
            <person name="Montsant A."/>
            <person name="Oudot-Le Secq M.P."/>
            <person name="Napoli C."/>
            <person name="Obornik M."/>
            <person name="Parker M.S."/>
            <person name="Petit J.L."/>
            <person name="Porcel B.M."/>
            <person name="Poulsen N."/>
            <person name="Robison M."/>
            <person name="Rychlewski L."/>
            <person name="Rynearson T.A."/>
            <person name="Schmutz J."/>
            <person name="Shapiro H."/>
            <person name="Siaut M."/>
            <person name="Stanley M."/>
            <person name="Sussman M.R."/>
            <person name="Taylor A.R."/>
            <person name="Vardi A."/>
            <person name="von Dassow P."/>
            <person name="Vyverman W."/>
            <person name="Willis A."/>
            <person name="Wyrwicz L.S."/>
            <person name="Rokhsar D.S."/>
            <person name="Weissenbach J."/>
            <person name="Armbrust E.V."/>
            <person name="Green B.R."/>
            <person name="Van de Peer Y."/>
            <person name="Grigoriev I.V."/>
        </authorList>
    </citation>
    <scope>NUCLEOTIDE SEQUENCE [LARGE SCALE GENOMIC DNA]</scope>
    <source>
        <strain evidence="4 5">CCMP1335</strain>
    </source>
</reference>
<dbReference type="InterPro" id="IPR036318">
    <property type="entry name" value="FAD-bd_PCMH-like_sf"/>
</dbReference>
<sequence length="618" mass="67906">MTMTMMYFASRAAKCLPLTKQCNRRFSSRAFASAGATRVDNVDGQRFTLAASLGLMVSAVVYDGMNQHKSTFAEAPQVASNDDGDNDGGSTTILNWSGTHSVRLAQGTYHEPETMAELVDIVSKAYQNGTHIRPVGSALSPNGLSFDERGMLSLSNLDKVISIDKANMTVTVEAGARVSQVLEALRTHGLTLPNLASIAEQQIGGFVSVGAHGTGAAIPPCDEFVTGLTIVTPSEQGVVKMTEDSHGSMFRYARLGLGGLGVLSEVTLKVVPAHRLVEQTIVLTRSEAKEQLATLLKRHKHIRYMWIPYEDAVVVVTNDDENDLPLMGAGTEISDGKGGKKKIVTEDDIKSKYSKEEQMAPLHALLRNLANTKGIEIDEETMQGMGFGDLRDMILALGNMLDPDHIKRCNKAEREFWVKAQGIRVAPSDQLLQFDCGGQQWVYEVCFPVGTYGLPNSNSMDFMDDLLKEIESSGIPAPSPIEQRWSSSSSSPLSPTSVGPCEHESYDTKHALSSWVGVIMYLPSEDNDPTGYRREFITRSFKDRYCKLVRKVGEKYGIMCHWAKLEINEANDKEEGVTESVRRRFGPKVVEEFNAARDLYDPKRVLSCSLLDQIFGAQ</sequence>
<dbReference type="InterPro" id="IPR016167">
    <property type="entry name" value="FAD-bd_PCMH_sub1"/>
</dbReference>
<name>B8BYV8_THAPS</name>
<evidence type="ECO:0000256" key="1">
    <source>
        <dbReference type="ARBA" id="ARBA00023002"/>
    </source>
</evidence>
<dbReference type="KEGG" id="tps:THAPSDRAFT_268544"/>
<feature type="compositionally biased region" description="Low complexity" evidence="2">
    <location>
        <begin position="480"/>
        <end position="500"/>
    </location>
</feature>
<evidence type="ECO:0000313" key="4">
    <source>
        <dbReference type="EMBL" id="EED94444.1"/>
    </source>
</evidence>
<feature type="region of interest" description="Disordered" evidence="2">
    <location>
        <begin position="478"/>
        <end position="502"/>
    </location>
</feature>
<dbReference type="Proteomes" id="UP000001449">
    <property type="component" value="Chromosome 3"/>
</dbReference>
<dbReference type="PROSITE" id="PS51387">
    <property type="entry name" value="FAD_PCMH"/>
    <property type="match status" value="1"/>
</dbReference>
<feature type="domain" description="FAD-binding PCMH-type" evidence="3">
    <location>
        <begin position="102"/>
        <end position="273"/>
    </location>
</feature>
<reference evidence="4 5" key="1">
    <citation type="journal article" date="2004" name="Science">
        <title>The genome of the diatom Thalassiosira pseudonana: ecology, evolution, and metabolism.</title>
        <authorList>
            <person name="Armbrust E.V."/>
            <person name="Berges J.A."/>
            <person name="Bowler C."/>
            <person name="Green B.R."/>
            <person name="Martinez D."/>
            <person name="Putnam N.H."/>
            <person name="Zhou S."/>
            <person name="Allen A.E."/>
            <person name="Apt K.E."/>
            <person name="Bechner M."/>
            <person name="Brzezinski M.A."/>
            <person name="Chaal B.K."/>
            <person name="Chiovitti A."/>
            <person name="Davis A.K."/>
            <person name="Demarest M.S."/>
            <person name="Detter J.C."/>
            <person name="Glavina T."/>
            <person name="Goodstein D."/>
            <person name="Hadi M.Z."/>
            <person name="Hellsten U."/>
            <person name="Hildebrand M."/>
            <person name="Jenkins B.D."/>
            <person name="Jurka J."/>
            <person name="Kapitonov V.V."/>
            <person name="Kroger N."/>
            <person name="Lau W.W."/>
            <person name="Lane T.W."/>
            <person name="Larimer F.W."/>
            <person name="Lippmeier J.C."/>
            <person name="Lucas S."/>
            <person name="Medina M."/>
            <person name="Montsant A."/>
            <person name="Obornik M."/>
            <person name="Parker M.S."/>
            <person name="Palenik B."/>
            <person name="Pazour G.J."/>
            <person name="Richardson P.M."/>
            <person name="Rynearson T.A."/>
            <person name="Saito M.A."/>
            <person name="Schwartz D.C."/>
            <person name="Thamatrakoln K."/>
            <person name="Valentin K."/>
            <person name="Vardi A."/>
            <person name="Wilkerson F.P."/>
            <person name="Rokhsar D.S."/>
        </authorList>
    </citation>
    <scope>NUCLEOTIDE SEQUENCE [LARGE SCALE GENOMIC DNA]</scope>
    <source>
        <strain evidence="4 5">CCMP1335</strain>
    </source>
</reference>
<dbReference type="SUPFAM" id="SSF56176">
    <property type="entry name" value="FAD-binding/transporter-associated domain-like"/>
    <property type="match status" value="1"/>
</dbReference>
<dbReference type="EMBL" id="CM000640">
    <property type="protein sequence ID" value="EED94444.1"/>
    <property type="molecule type" value="Genomic_DNA"/>
</dbReference>